<organism evidence="1 2">
    <name type="scientific">Lacticaseibacillus sharpeae JCM 1186 = DSM 20505</name>
    <dbReference type="NCBI Taxonomy" id="1291052"/>
    <lineage>
        <taxon>Bacteria</taxon>
        <taxon>Bacillati</taxon>
        <taxon>Bacillota</taxon>
        <taxon>Bacilli</taxon>
        <taxon>Lactobacillales</taxon>
        <taxon>Lactobacillaceae</taxon>
        <taxon>Lacticaseibacillus</taxon>
    </lineage>
</organism>
<evidence type="ECO:0000313" key="1">
    <source>
        <dbReference type="EMBL" id="KRM54598.1"/>
    </source>
</evidence>
<evidence type="ECO:0000313" key="2">
    <source>
        <dbReference type="Proteomes" id="UP000051679"/>
    </source>
</evidence>
<dbReference type="AlphaFoldDB" id="A0A0R1ZSC2"/>
<dbReference type="Proteomes" id="UP000051679">
    <property type="component" value="Unassembled WGS sequence"/>
</dbReference>
<keyword evidence="2" id="KW-1185">Reference proteome</keyword>
<dbReference type="PATRIC" id="fig|1291052.5.peg.2379"/>
<gene>
    <name evidence="1" type="ORF">FC18_GL002306</name>
</gene>
<proteinExistence type="predicted"/>
<comment type="caution">
    <text evidence="1">The sequence shown here is derived from an EMBL/GenBank/DDBJ whole genome shotgun (WGS) entry which is preliminary data.</text>
</comment>
<name>A0A0R1ZSC2_9LACO</name>
<sequence length="82" mass="9315">MMGMIFTEELHNFDPSDPIDRTVIEYGKGLTVGLTVEQIHQLRISLATDLYASLTEEGHKALLDLVCAIDYLYRDKLKELSD</sequence>
<reference evidence="1 2" key="1">
    <citation type="journal article" date="2015" name="Genome Announc.">
        <title>Expanding the biotechnology potential of lactobacilli through comparative genomics of 213 strains and associated genera.</title>
        <authorList>
            <person name="Sun Z."/>
            <person name="Harris H.M."/>
            <person name="McCann A."/>
            <person name="Guo C."/>
            <person name="Argimon S."/>
            <person name="Zhang W."/>
            <person name="Yang X."/>
            <person name="Jeffery I.B."/>
            <person name="Cooney J.C."/>
            <person name="Kagawa T.F."/>
            <person name="Liu W."/>
            <person name="Song Y."/>
            <person name="Salvetti E."/>
            <person name="Wrobel A."/>
            <person name="Rasinkangas P."/>
            <person name="Parkhill J."/>
            <person name="Rea M.C."/>
            <person name="O'Sullivan O."/>
            <person name="Ritari J."/>
            <person name="Douillard F.P."/>
            <person name="Paul Ross R."/>
            <person name="Yang R."/>
            <person name="Briner A.E."/>
            <person name="Felis G.E."/>
            <person name="de Vos W.M."/>
            <person name="Barrangou R."/>
            <person name="Klaenhammer T.R."/>
            <person name="Caufield P.W."/>
            <person name="Cui Y."/>
            <person name="Zhang H."/>
            <person name="O'Toole P.W."/>
        </authorList>
    </citation>
    <scope>NUCLEOTIDE SEQUENCE [LARGE SCALE GENOMIC DNA]</scope>
    <source>
        <strain evidence="1 2">DSM 20505</strain>
    </source>
</reference>
<accession>A0A0R1ZSC2</accession>
<dbReference type="EMBL" id="AYYO01000050">
    <property type="protein sequence ID" value="KRM54598.1"/>
    <property type="molecule type" value="Genomic_DNA"/>
</dbReference>
<dbReference type="STRING" id="1291052.FC18_GL002306"/>
<protein>
    <submittedName>
        <fullName evidence="1">Uncharacterized protein</fullName>
    </submittedName>
</protein>